<feature type="region of interest" description="Disordered" evidence="1">
    <location>
        <begin position="70"/>
        <end position="95"/>
    </location>
</feature>
<protein>
    <submittedName>
        <fullName evidence="2">Uncharacterized protein</fullName>
    </submittedName>
</protein>
<evidence type="ECO:0000313" key="2">
    <source>
        <dbReference type="EMBL" id="KKM87390.1"/>
    </source>
</evidence>
<sequence>MKNEVQISTGKLSVYTQAVPAVLDVTPRFRWRFGLPPDATLRDVIRFLNAIDVTLHGSEQEFAANPLREFVTSGPDSAPLNTRSIPATSQEEPTP</sequence>
<proteinExistence type="predicted"/>
<name>A0A0F9NFB2_9ZZZZ</name>
<reference evidence="2" key="1">
    <citation type="journal article" date="2015" name="Nature">
        <title>Complex archaea that bridge the gap between prokaryotes and eukaryotes.</title>
        <authorList>
            <person name="Spang A."/>
            <person name="Saw J.H."/>
            <person name="Jorgensen S.L."/>
            <person name="Zaremba-Niedzwiedzka K."/>
            <person name="Martijn J."/>
            <person name="Lind A.E."/>
            <person name="van Eijk R."/>
            <person name="Schleper C."/>
            <person name="Guy L."/>
            <person name="Ettema T.J."/>
        </authorList>
    </citation>
    <scope>NUCLEOTIDE SEQUENCE</scope>
</reference>
<dbReference type="EMBL" id="LAZR01007107">
    <property type="protein sequence ID" value="KKM87390.1"/>
    <property type="molecule type" value="Genomic_DNA"/>
</dbReference>
<dbReference type="AlphaFoldDB" id="A0A0F9NFB2"/>
<evidence type="ECO:0000256" key="1">
    <source>
        <dbReference type="SAM" id="MobiDB-lite"/>
    </source>
</evidence>
<feature type="compositionally biased region" description="Polar residues" evidence="1">
    <location>
        <begin position="79"/>
        <end position="95"/>
    </location>
</feature>
<accession>A0A0F9NFB2</accession>
<comment type="caution">
    <text evidence="2">The sequence shown here is derived from an EMBL/GenBank/DDBJ whole genome shotgun (WGS) entry which is preliminary data.</text>
</comment>
<gene>
    <name evidence="2" type="ORF">LCGC14_1269420</name>
</gene>
<organism evidence="2">
    <name type="scientific">marine sediment metagenome</name>
    <dbReference type="NCBI Taxonomy" id="412755"/>
    <lineage>
        <taxon>unclassified sequences</taxon>
        <taxon>metagenomes</taxon>
        <taxon>ecological metagenomes</taxon>
    </lineage>
</organism>